<dbReference type="AlphaFoldDB" id="A4GAJ0"/>
<accession>A4GAJ0</accession>
<sequence length="68" mass="7657">MQILVRKLHTGYVAQMLPWSLRVQELFAVALLSGSGGLIGMMVTQVLRPGIARMTKRWTAPEKLGHRR</sequence>
<feature type="transmembrane region" description="Helical" evidence="1">
    <location>
        <begin position="26"/>
        <end position="47"/>
    </location>
</feature>
<evidence type="ECO:0000256" key="1">
    <source>
        <dbReference type="SAM" id="Phobius"/>
    </source>
</evidence>
<keyword evidence="1" id="KW-1133">Transmembrane helix</keyword>
<proteinExistence type="predicted"/>
<keyword evidence="1" id="KW-0812">Transmembrane</keyword>
<protein>
    <submittedName>
        <fullName evidence="2">Uncharacterized protein</fullName>
    </submittedName>
</protein>
<dbReference type="HOGENOM" id="CLU_2788208_0_0_4"/>
<dbReference type="STRING" id="204773.HEAR3426"/>
<reference evidence="2 3" key="1">
    <citation type="journal article" date="2007" name="PLoS Genet.">
        <title>A tale of two oxidation states: bacterial colonization of arsenic-rich environments.</title>
        <authorList>
            <person name="Muller D."/>
            <person name="Medigue C."/>
            <person name="Koechler S."/>
            <person name="Barbe V."/>
            <person name="Barakat M."/>
            <person name="Talla E."/>
            <person name="Bonnefoy V."/>
            <person name="Krin E."/>
            <person name="Arsene-Ploetze F."/>
            <person name="Carapito C."/>
            <person name="Chandler M."/>
            <person name="Cournoyer B."/>
            <person name="Cruveiller S."/>
            <person name="Dossat C."/>
            <person name="Duval S."/>
            <person name="Heymann M."/>
            <person name="Leize E."/>
            <person name="Lieutaud A."/>
            <person name="Lievremont D."/>
            <person name="Makita Y."/>
            <person name="Mangenot S."/>
            <person name="Nitschke W."/>
            <person name="Ortet P."/>
            <person name="Perdrial N."/>
            <person name="Schoepp B."/>
            <person name="Siguier N."/>
            <person name="Simeonova D.D."/>
            <person name="Rouy Z."/>
            <person name="Segurens B."/>
            <person name="Turlin E."/>
            <person name="Vallenet D."/>
            <person name="Van Dorsselaer A."/>
            <person name="Weiss S."/>
            <person name="Weissenbach J."/>
            <person name="Lett M.C."/>
            <person name="Danchin A."/>
            <person name="Bertin P.N."/>
        </authorList>
    </citation>
    <scope>NUCLEOTIDE SEQUENCE [LARGE SCALE GENOMIC DNA]</scope>
    <source>
        <strain evidence="3">ULPAs1</strain>
    </source>
</reference>
<keyword evidence="1" id="KW-0472">Membrane</keyword>
<organism evidence="2 3">
    <name type="scientific">Herminiimonas arsenicoxydans</name>
    <dbReference type="NCBI Taxonomy" id="204773"/>
    <lineage>
        <taxon>Bacteria</taxon>
        <taxon>Pseudomonadati</taxon>
        <taxon>Pseudomonadota</taxon>
        <taxon>Betaproteobacteria</taxon>
        <taxon>Burkholderiales</taxon>
        <taxon>Oxalobacteraceae</taxon>
        <taxon>Herminiimonas</taxon>
    </lineage>
</organism>
<dbReference type="EMBL" id="CU207211">
    <property type="protein sequence ID" value="CAL63527.1"/>
    <property type="molecule type" value="Genomic_DNA"/>
</dbReference>
<dbReference type="Proteomes" id="UP000006697">
    <property type="component" value="Chromosome"/>
</dbReference>
<gene>
    <name evidence="2" type="ordered locus">HEAR3426</name>
</gene>
<name>A4GAJ0_HERAR</name>
<keyword evidence="3" id="KW-1185">Reference proteome</keyword>
<dbReference type="KEGG" id="har:HEAR3426"/>
<evidence type="ECO:0000313" key="3">
    <source>
        <dbReference type="Proteomes" id="UP000006697"/>
    </source>
</evidence>
<evidence type="ECO:0000313" key="2">
    <source>
        <dbReference type="EMBL" id="CAL63527.1"/>
    </source>
</evidence>
<dbReference type="OrthoDB" id="9988799at2"/>